<dbReference type="Pfam" id="PF01230">
    <property type="entry name" value="HIT"/>
    <property type="match status" value="1"/>
</dbReference>
<accession>A0ABT5GCH6</accession>
<name>A0ABT5GCH6_9MICO</name>
<dbReference type="Gene3D" id="3.30.428.10">
    <property type="entry name" value="HIT-like"/>
    <property type="match status" value="1"/>
</dbReference>
<dbReference type="CDD" id="cd01276">
    <property type="entry name" value="PKCI_related"/>
    <property type="match status" value="1"/>
</dbReference>
<reference evidence="3 4" key="1">
    <citation type="submission" date="2022-11" db="EMBL/GenBank/DDBJ databases">
        <title>Anaerobic phenanthrene biodegradation by a DNRA strain PheN6.</title>
        <authorList>
            <person name="Zhang Z."/>
        </authorList>
    </citation>
    <scope>NUCLEOTIDE SEQUENCE [LARGE SCALE GENOMIC DNA]</scope>
    <source>
        <strain evidence="3 4">PheN6</strain>
    </source>
</reference>
<feature type="domain" description="HIT" evidence="2">
    <location>
        <begin position="11"/>
        <end position="117"/>
    </location>
</feature>
<dbReference type="PRINTS" id="PR00332">
    <property type="entry name" value="HISTRIAD"/>
</dbReference>
<organism evidence="3 4">
    <name type="scientific">Intrasporangium calvum</name>
    <dbReference type="NCBI Taxonomy" id="53358"/>
    <lineage>
        <taxon>Bacteria</taxon>
        <taxon>Bacillati</taxon>
        <taxon>Actinomycetota</taxon>
        <taxon>Actinomycetes</taxon>
        <taxon>Micrococcales</taxon>
        <taxon>Intrasporangiaceae</taxon>
        <taxon>Intrasporangium</taxon>
    </lineage>
</organism>
<dbReference type="SUPFAM" id="SSF54197">
    <property type="entry name" value="HIT-like"/>
    <property type="match status" value="1"/>
</dbReference>
<evidence type="ECO:0000313" key="3">
    <source>
        <dbReference type="EMBL" id="MDC5695762.1"/>
    </source>
</evidence>
<feature type="short sequence motif" description="Histidine triad motif" evidence="1">
    <location>
        <begin position="103"/>
        <end position="107"/>
    </location>
</feature>
<dbReference type="InterPro" id="IPR001310">
    <property type="entry name" value="Histidine_triad_HIT"/>
</dbReference>
<gene>
    <name evidence="3" type="ORF">OO014_00715</name>
</gene>
<evidence type="ECO:0000256" key="1">
    <source>
        <dbReference type="PROSITE-ProRule" id="PRU00464"/>
    </source>
</evidence>
<dbReference type="PANTHER" id="PTHR23089">
    <property type="entry name" value="HISTIDINE TRIAD HIT PROTEIN"/>
    <property type="match status" value="1"/>
</dbReference>
<protein>
    <submittedName>
        <fullName evidence="3">Histidine triad nucleotide-binding protein</fullName>
    </submittedName>
</protein>
<dbReference type="EMBL" id="JAPFQL010000002">
    <property type="protein sequence ID" value="MDC5695762.1"/>
    <property type="molecule type" value="Genomic_DNA"/>
</dbReference>
<dbReference type="InterPro" id="IPR036265">
    <property type="entry name" value="HIT-like_sf"/>
</dbReference>
<evidence type="ECO:0000259" key="2">
    <source>
        <dbReference type="PROSITE" id="PS51084"/>
    </source>
</evidence>
<dbReference type="RefSeq" id="WP_272460307.1">
    <property type="nucleotide sequence ID" value="NZ_JAPFQL010000002.1"/>
</dbReference>
<dbReference type="InterPro" id="IPR011146">
    <property type="entry name" value="HIT-like"/>
</dbReference>
<proteinExistence type="predicted"/>
<comment type="caution">
    <text evidence="3">The sequence shown here is derived from an EMBL/GenBank/DDBJ whole genome shotgun (WGS) entry which is preliminary data.</text>
</comment>
<sequence length="117" mass="12661">MTATPQQDDCLFCKIINGEIPSDRVAESERAIAFRDINPAAPVHVLVVPRRHEANIGALAANAPDDLAALFELVSEVAEQEGVAEHHRLVFNTGTDAGQTIFHAHGHVLGGRTFTER</sequence>
<dbReference type="PROSITE" id="PS51084">
    <property type="entry name" value="HIT_2"/>
    <property type="match status" value="1"/>
</dbReference>
<keyword evidence="4" id="KW-1185">Reference proteome</keyword>
<evidence type="ECO:0000313" key="4">
    <source>
        <dbReference type="Proteomes" id="UP001150259"/>
    </source>
</evidence>
<dbReference type="Proteomes" id="UP001150259">
    <property type="component" value="Unassembled WGS sequence"/>
</dbReference>